<accession>A0A409YRP2</accession>
<proteinExistence type="predicted"/>
<dbReference type="AlphaFoldDB" id="A0A409YRP2"/>
<keyword evidence="2" id="KW-1185">Reference proteome</keyword>
<gene>
    <name evidence="1" type="ORF">CVT26_008925</name>
</gene>
<reference evidence="1 2" key="1">
    <citation type="journal article" date="2018" name="Evol. Lett.">
        <title>Horizontal gene cluster transfer increased hallucinogenic mushroom diversity.</title>
        <authorList>
            <person name="Reynolds H.T."/>
            <person name="Vijayakumar V."/>
            <person name="Gluck-Thaler E."/>
            <person name="Korotkin H.B."/>
            <person name="Matheny P.B."/>
            <person name="Slot J.C."/>
        </authorList>
    </citation>
    <scope>NUCLEOTIDE SEQUENCE [LARGE SCALE GENOMIC DNA]</scope>
    <source>
        <strain evidence="1 2">SRW20</strain>
    </source>
</reference>
<dbReference type="EMBL" id="NHYE01000445">
    <property type="protein sequence ID" value="PPR05685.1"/>
    <property type="molecule type" value="Genomic_DNA"/>
</dbReference>
<organism evidence="1 2">
    <name type="scientific">Gymnopilus dilepis</name>
    <dbReference type="NCBI Taxonomy" id="231916"/>
    <lineage>
        <taxon>Eukaryota</taxon>
        <taxon>Fungi</taxon>
        <taxon>Dikarya</taxon>
        <taxon>Basidiomycota</taxon>
        <taxon>Agaricomycotina</taxon>
        <taxon>Agaricomycetes</taxon>
        <taxon>Agaricomycetidae</taxon>
        <taxon>Agaricales</taxon>
        <taxon>Agaricineae</taxon>
        <taxon>Hymenogastraceae</taxon>
        <taxon>Gymnopilus</taxon>
    </lineage>
</organism>
<evidence type="ECO:0000313" key="1">
    <source>
        <dbReference type="EMBL" id="PPR05685.1"/>
    </source>
</evidence>
<dbReference type="InParanoid" id="A0A409YRP2"/>
<comment type="caution">
    <text evidence="1">The sequence shown here is derived from an EMBL/GenBank/DDBJ whole genome shotgun (WGS) entry which is preliminary data.</text>
</comment>
<evidence type="ECO:0000313" key="2">
    <source>
        <dbReference type="Proteomes" id="UP000284706"/>
    </source>
</evidence>
<protein>
    <submittedName>
        <fullName evidence="1">Uncharacterized protein</fullName>
    </submittedName>
</protein>
<dbReference type="Proteomes" id="UP000284706">
    <property type="component" value="Unassembled WGS sequence"/>
</dbReference>
<name>A0A409YRP2_9AGAR</name>
<sequence length="104" mass="10907">MGGQALFVSDIARPSAALRGGSVSDFSQDNRGSSSGGVLKLGDTRLPCPNMDDLRLTSFLLFSHLAAGGLSFLVEYELPQSSSLLVSDSEIRHSFSQVMGSAAL</sequence>